<protein>
    <recommendedName>
        <fullName evidence="4">DUF218 domain-containing protein</fullName>
    </recommendedName>
</protein>
<name>A0ABT5FJX2_9GAMM</name>
<reference evidence="2 3" key="1">
    <citation type="submission" date="2023-01" db="EMBL/GenBank/DDBJ databases">
        <title>Psychrosphaera sp. nov., isolated from marine algae.</title>
        <authorList>
            <person name="Bayburt H."/>
            <person name="Choi B.J."/>
            <person name="Kim J.M."/>
            <person name="Choi D.G."/>
            <person name="Jeon C.O."/>
        </authorList>
    </citation>
    <scope>NUCLEOTIDE SEQUENCE [LARGE SCALE GENOMIC DNA]</scope>
    <source>
        <strain evidence="2 3">G1-22</strain>
    </source>
</reference>
<sequence length="274" mass="30592">MRTIYCVLLVLFSLSACSEITKNKDAPSIIDAQIDEQIDEQAETNNTTENLSIPDNRFSSTYQILIFGNSHIVGLDTLIGQLMRTANPDAHIKVVNGGGGFLDNKSSLEHRTSLIASENWTHLILQGQKYSQSGTHKYSTTATELWVATAKEQKITPILFPEHPQKGNREEGRRVHQIHSEIAKRQKTCVAPVGLTWDKAIIIEPQLKLHNRDGNHASLIGKLLTAYVFYESITSEPADLLPYIAEIDVEETVQQALKQYASEIILLNPPCVFD</sequence>
<proteinExistence type="predicted"/>
<feature type="chain" id="PRO_5047373064" description="DUF218 domain-containing protein" evidence="1">
    <location>
        <begin position="19"/>
        <end position="274"/>
    </location>
</feature>
<dbReference type="Gene3D" id="3.40.50.1110">
    <property type="entry name" value="SGNH hydrolase"/>
    <property type="match status" value="1"/>
</dbReference>
<feature type="signal peptide" evidence="1">
    <location>
        <begin position="1"/>
        <end position="18"/>
    </location>
</feature>
<organism evidence="2 3">
    <name type="scientific">Psychrosphaera algicola</name>
    <dbReference type="NCBI Taxonomy" id="3023714"/>
    <lineage>
        <taxon>Bacteria</taxon>
        <taxon>Pseudomonadati</taxon>
        <taxon>Pseudomonadota</taxon>
        <taxon>Gammaproteobacteria</taxon>
        <taxon>Alteromonadales</taxon>
        <taxon>Pseudoalteromonadaceae</taxon>
        <taxon>Psychrosphaera</taxon>
    </lineage>
</organism>
<evidence type="ECO:0008006" key="4">
    <source>
        <dbReference type="Google" id="ProtNLM"/>
    </source>
</evidence>
<dbReference type="PROSITE" id="PS51257">
    <property type="entry name" value="PROKAR_LIPOPROTEIN"/>
    <property type="match status" value="1"/>
</dbReference>
<keyword evidence="1" id="KW-0732">Signal</keyword>
<dbReference type="Proteomes" id="UP001528411">
    <property type="component" value="Unassembled WGS sequence"/>
</dbReference>
<evidence type="ECO:0000313" key="3">
    <source>
        <dbReference type="Proteomes" id="UP001528411"/>
    </source>
</evidence>
<dbReference type="InterPro" id="IPR036514">
    <property type="entry name" value="SGNH_hydro_sf"/>
</dbReference>
<evidence type="ECO:0000256" key="1">
    <source>
        <dbReference type="SAM" id="SignalP"/>
    </source>
</evidence>
<gene>
    <name evidence="2" type="ORF">PN838_25705</name>
</gene>
<dbReference type="RefSeq" id="WP_272182456.1">
    <property type="nucleotide sequence ID" value="NZ_JAQOMS010000002.1"/>
</dbReference>
<dbReference type="EMBL" id="JAQOMS010000002">
    <property type="protein sequence ID" value="MDC2891493.1"/>
    <property type="molecule type" value="Genomic_DNA"/>
</dbReference>
<keyword evidence="3" id="KW-1185">Reference proteome</keyword>
<comment type="caution">
    <text evidence="2">The sequence shown here is derived from an EMBL/GenBank/DDBJ whole genome shotgun (WGS) entry which is preliminary data.</text>
</comment>
<accession>A0ABT5FJX2</accession>
<evidence type="ECO:0000313" key="2">
    <source>
        <dbReference type="EMBL" id="MDC2891493.1"/>
    </source>
</evidence>